<protein>
    <recommendedName>
        <fullName evidence="3">Type II secretion system protein GspG C-terminal domain-containing protein</fullName>
    </recommendedName>
</protein>
<evidence type="ECO:0008006" key="3">
    <source>
        <dbReference type="Google" id="ProtNLM"/>
    </source>
</evidence>
<evidence type="ECO:0000313" key="1">
    <source>
        <dbReference type="EMBL" id="OGD85636.1"/>
    </source>
</evidence>
<dbReference type="SUPFAM" id="SSF54523">
    <property type="entry name" value="Pili subunits"/>
    <property type="match status" value="1"/>
</dbReference>
<sequence>MSIIGILAGMLLASYGGAQAKARDSRRKSDLAQVKRALELVKSDCTSGAFYPYKTSYAALKTYLEPPNNYMNPAPLDPQNVAPQVYAYWSANTTGSSTPCPGPTLGSANYSLSVSLERTTDTQGQESWSACTGKPNVPAIYPAGMYYVCNN</sequence>
<dbReference type="EMBL" id="MFBA01000019">
    <property type="protein sequence ID" value="OGD85636.1"/>
    <property type="molecule type" value="Genomic_DNA"/>
</dbReference>
<comment type="caution">
    <text evidence="1">The sequence shown here is derived from an EMBL/GenBank/DDBJ whole genome shotgun (WGS) entry which is preliminary data.</text>
</comment>
<dbReference type="InterPro" id="IPR045584">
    <property type="entry name" value="Pilin-like"/>
</dbReference>
<organism evidence="1 2">
    <name type="scientific">Candidatus Curtissbacteria bacterium RIFCSPHIGHO2_01_FULL_41_13</name>
    <dbReference type="NCBI Taxonomy" id="1797745"/>
    <lineage>
        <taxon>Bacteria</taxon>
        <taxon>Candidatus Curtissiibacteriota</taxon>
    </lineage>
</organism>
<dbReference type="AlphaFoldDB" id="A0A1F5G195"/>
<accession>A0A1F5G195</accession>
<dbReference type="Gene3D" id="3.30.700.10">
    <property type="entry name" value="Glycoprotein, Type 4 Pilin"/>
    <property type="match status" value="1"/>
</dbReference>
<proteinExistence type="predicted"/>
<name>A0A1F5G195_9BACT</name>
<reference evidence="1 2" key="1">
    <citation type="journal article" date="2016" name="Nat. Commun.">
        <title>Thousands of microbial genomes shed light on interconnected biogeochemical processes in an aquifer system.</title>
        <authorList>
            <person name="Anantharaman K."/>
            <person name="Brown C.T."/>
            <person name="Hug L.A."/>
            <person name="Sharon I."/>
            <person name="Castelle C.J."/>
            <person name="Probst A.J."/>
            <person name="Thomas B.C."/>
            <person name="Singh A."/>
            <person name="Wilkins M.J."/>
            <person name="Karaoz U."/>
            <person name="Brodie E.L."/>
            <person name="Williams K.H."/>
            <person name="Hubbard S.S."/>
            <person name="Banfield J.F."/>
        </authorList>
    </citation>
    <scope>NUCLEOTIDE SEQUENCE [LARGE SCALE GENOMIC DNA]</scope>
</reference>
<gene>
    <name evidence="1" type="ORF">A2696_03880</name>
</gene>
<dbReference type="Proteomes" id="UP000177069">
    <property type="component" value="Unassembled WGS sequence"/>
</dbReference>
<evidence type="ECO:0000313" key="2">
    <source>
        <dbReference type="Proteomes" id="UP000177069"/>
    </source>
</evidence>